<reference evidence="1 2" key="2">
    <citation type="journal article" date="2021" name="Curr. Genet.">
        <title>Genetic response to nitrogen starvation in the aggressive Eucalyptus foliar pathogen Teratosphaeria destructans.</title>
        <authorList>
            <person name="Havenga M."/>
            <person name="Wingfield B.D."/>
            <person name="Wingfield M.J."/>
            <person name="Dreyer L.L."/>
            <person name="Roets F."/>
            <person name="Aylward J."/>
        </authorList>
    </citation>
    <scope>NUCLEOTIDE SEQUENCE [LARGE SCALE GENOMIC DNA]</scope>
    <source>
        <strain evidence="1">CMW44962</strain>
    </source>
</reference>
<proteinExistence type="predicted"/>
<protein>
    <submittedName>
        <fullName evidence="1">Polyadenylate-binding protein RBP45</fullName>
    </submittedName>
</protein>
<dbReference type="Proteomes" id="UP001138500">
    <property type="component" value="Unassembled WGS sequence"/>
</dbReference>
<dbReference type="InterPro" id="IPR035979">
    <property type="entry name" value="RBD_domain_sf"/>
</dbReference>
<dbReference type="Gene3D" id="3.30.70.330">
    <property type="match status" value="1"/>
</dbReference>
<name>A0A9W7STH8_9PEZI</name>
<reference evidence="1 2" key="1">
    <citation type="journal article" date="2018" name="IMA Fungus">
        <title>IMA Genome-F 10: Nine draft genome sequences of Claviceps purpurea s.lat., including C. arundinis, C. humidiphila, and C. cf. spartinae, pseudomolecules for the pitch canker pathogen Fusarium circinatum, draft genome of Davidsoniella eucalypti, Grosmannia galeiformis, Quambalaria eucalypti, and Teratosphaeria destructans.</title>
        <authorList>
            <person name="Wingfield B.D."/>
            <person name="Liu M."/>
            <person name="Nguyen H.D."/>
            <person name="Lane F.A."/>
            <person name="Morgan S.W."/>
            <person name="De Vos L."/>
            <person name="Wilken P.M."/>
            <person name="Duong T.A."/>
            <person name="Aylward J."/>
            <person name="Coetzee M.P."/>
            <person name="Dadej K."/>
            <person name="De Beer Z.W."/>
            <person name="Findlay W."/>
            <person name="Havenga M."/>
            <person name="Kolarik M."/>
            <person name="Menzies J.G."/>
            <person name="Naidoo K."/>
            <person name="Pochopski O."/>
            <person name="Shoukouhi P."/>
            <person name="Santana Q.C."/>
            <person name="Seifert K.A."/>
            <person name="Soal N."/>
            <person name="Steenkamp E.T."/>
            <person name="Tatham C.T."/>
            <person name="van der Nest M.A."/>
            <person name="Wingfield M.J."/>
        </authorList>
    </citation>
    <scope>NUCLEOTIDE SEQUENCE [LARGE SCALE GENOMIC DNA]</scope>
    <source>
        <strain evidence="1">CMW44962</strain>
    </source>
</reference>
<sequence length="168" mass="18995">MMPSSHPEASLTRSSTPEEVLFEDYIELHRRKKQLQFDNRTATYAFARAKEFVLQQLLHPAAACIFVGDLPHDLGRGTIANMLYCLFTTIGNCEVAVHKSIRRTNGEVRTFNYALVQYQTVDEATSALSQAHTTVRSLALAVFQRPLRVQPCVAKRSITVWLRPSTDK</sequence>
<organism evidence="1 2">
    <name type="scientific">Teratosphaeria destructans</name>
    <dbReference type="NCBI Taxonomy" id="418781"/>
    <lineage>
        <taxon>Eukaryota</taxon>
        <taxon>Fungi</taxon>
        <taxon>Dikarya</taxon>
        <taxon>Ascomycota</taxon>
        <taxon>Pezizomycotina</taxon>
        <taxon>Dothideomycetes</taxon>
        <taxon>Dothideomycetidae</taxon>
        <taxon>Mycosphaerellales</taxon>
        <taxon>Teratosphaeriaceae</taxon>
        <taxon>Teratosphaeria</taxon>
    </lineage>
</organism>
<dbReference type="GO" id="GO:0003676">
    <property type="term" value="F:nucleic acid binding"/>
    <property type="evidence" value="ECO:0007669"/>
    <property type="project" value="InterPro"/>
</dbReference>
<keyword evidence="2" id="KW-1185">Reference proteome</keyword>
<dbReference type="AlphaFoldDB" id="A0A9W7STH8"/>
<dbReference type="SUPFAM" id="SSF54928">
    <property type="entry name" value="RNA-binding domain, RBD"/>
    <property type="match status" value="1"/>
</dbReference>
<gene>
    <name evidence="1" type="ORF">Tdes44962_MAKER09437</name>
</gene>
<evidence type="ECO:0000313" key="1">
    <source>
        <dbReference type="EMBL" id="KAH9828222.1"/>
    </source>
</evidence>
<dbReference type="InterPro" id="IPR012677">
    <property type="entry name" value="Nucleotide-bd_a/b_plait_sf"/>
</dbReference>
<dbReference type="EMBL" id="RIBY02001756">
    <property type="protein sequence ID" value="KAH9828222.1"/>
    <property type="molecule type" value="Genomic_DNA"/>
</dbReference>
<comment type="caution">
    <text evidence="1">The sequence shown here is derived from an EMBL/GenBank/DDBJ whole genome shotgun (WGS) entry which is preliminary data.</text>
</comment>
<evidence type="ECO:0000313" key="2">
    <source>
        <dbReference type="Proteomes" id="UP001138500"/>
    </source>
</evidence>
<accession>A0A9W7STH8</accession>